<gene>
    <name evidence="16" type="primary">gb01292</name>
    <name evidence="16" type="ORF">PR202_gb01292</name>
</gene>
<evidence type="ECO:0000256" key="10">
    <source>
        <dbReference type="ARBA" id="ARBA00023136"/>
    </source>
</evidence>
<dbReference type="PANTHER" id="PTHR32468:SF18">
    <property type="entry name" value="CATION_H(+) ANTIPORTER 1"/>
    <property type="match status" value="1"/>
</dbReference>
<proteinExistence type="inferred from homology"/>
<dbReference type="InterPro" id="IPR057290">
    <property type="entry name" value="CHX17_C"/>
</dbReference>
<accession>A0AAV5DWA3</accession>
<evidence type="ECO:0000256" key="3">
    <source>
        <dbReference type="ARBA" id="ARBA00004141"/>
    </source>
</evidence>
<evidence type="ECO:0000259" key="15">
    <source>
        <dbReference type="Pfam" id="PF23259"/>
    </source>
</evidence>
<dbReference type="GO" id="GO:1902600">
    <property type="term" value="P:proton transmembrane transport"/>
    <property type="evidence" value="ECO:0007669"/>
    <property type="project" value="InterPro"/>
</dbReference>
<comment type="similarity">
    <text evidence="11">Belongs to the monovalent cation:proton antiporter 2 (CPA2) transporter (TC 2.A.37) family. CHX (TC 2.A.37.4) subfamily.</text>
</comment>
<keyword evidence="7" id="KW-0630">Potassium</keyword>
<dbReference type="GO" id="GO:0006885">
    <property type="term" value="P:regulation of pH"/>
    <property type="evidence" value="ECO:0007669"/>
    <property type="project" value="TreeGrafter"/>
</dbReference>
<feature type="transmembrane region" description="Helical" evidence="12">
    <location>
        <begin position="177"/>
        <end position="198"/>
    </location>
</feature>
<keyword evidence="10 12" id="KW-0472">Membrane</keyword>
<keyword evidence="4" id="KW-0813">Transport</keyword>
<dbReference type="Gene3D" id="1.20.1530.20">
    <property type="match status" value="1"/>
</dbReference>
<dbReference type="Pfam" id="PF23256">
    <property type="entry name" value="CHX17_2nd"/>
    <property type="match status" value="1"/>
</dbReference>
<evidence type="ECO:0000256" key="8">
    <source>
        <dbReference type="ARBA" id="ARBA00022989"/>
    </source>
</evidence>
<feature type="transmembrane region" description="Helical" evidence="12">
    <location>
        <begin position="99"/>
        <end position="119"/>
    </location>
</feature>
<feature type="transmembrane region" description="Helical" evidence="12">
    <location>
        <begin position="210"/>
        <end position="228"/>
    </location>
</feature>
<keyword evidence="17" id="KW-1185">Reference proteome</keyword>
<dbReference type="PANTHER" id="PTHR32468">
    <property type="entry name" value="CATION/H + ANTIPORTER"/>
    <property type="match status" value="1"/>
</dbReference>
<keyword evidence="5" id="KW-0633">Potassium transport</keyword>
<comment type="function">
    <text evidence="1">May function as sodium-coupled metabolite transporter across the chloroplast envelope.</text>
</comment>
<evidence type="ECO:0008006" key="18">
    <source>
        <dbReference type="Google" id="ProtNLM"/>
    </source>
</evidence>
<feature type="domain" description="Cation/H(+) antiporter C-terminal" evidence="15">
    <location>
        <begin position="589"/>
        <end position="741"/>
    </location>
</feature>
<reference evidence="16" key="2">
    <citation type="submission" date="2021-12" db="EMBL/GenBank/DDBJ databases">
        <title>Resequencing data analysis of finger millet.</title>
        <authorList>
            <person name="Hatakeyama M."/>
            <person name="Aluri S."/>
            <person name="Balachadran M.T."/>
            <person name="Sivarajan S.R."/>
            <person name="Poveda L."/>
            <person name="Shimizu-Inatsugi R."/>
            <person name="Schlapbach R."/>
            <person name="Sreeman S.M."/>
            <person name="Shimizu K.K."/>
        </authorList>
    </citation>
    <scope>NUCLEOTIDE SEQUENCE</scope>
</reference>
<comment type="caution">
    <text evidence="16">The sequence shown here is derived from an EMBL/GenBank/DDBJ whole genome shotgun (WGS) entry which is preliminary data.</text>
</comment>
<keyword evidence="6 12" id="KW-0812">Transmembrane</keyword>
<evidence type="ECO:0000313" key="16">
    <source>
        <dbReference type="EMBL" id="GJN14460.1"/>
    </source>
</evidence>
<dbReference type="GO" id="GO:0009941">
    <property type="term" value="C:chloroplast envelope"/>
    <property type="evidence" value="ECO:0007669"/>
    <property type="project" value="UniProtKB-SubCell"/>
</dbReference>
<name>A0AAV5DWA3_ELECO</name>
<feature type="transmembrane region" description="Helical" evidence="12">
    <location>
        <begin position="56"/>
        <end position="79"/>
    </location>
</feature>
<feature type="transmembrane region" description="Helical" evidence="12">
    <location>
        <begin position="131"/>
        <end position="157"/>
    </location>
</feature>
<organism evidence="16 17">
    <name type="scientific">Eleusine coracana subsp. coracana</name>
    <dbReference type="NCBI Taxonomy" id="191504"/>
    <lineage>
        <taxon>Eukaryota</taxon>
        <taxon>Viridiplantae</taxon>
        <taxon>Streptophyta</taxon>
        <taxon>Embryophyta</taxon>
        <taxon>Tracheophyta</taxon>
        <taxon>Spermatophyta</taxon>
        <taxon>Magnoliopsida</taxon>
        <taxon>Liliopsida</taxon>
        <taxon>Poales</taxon>
        <taxon>Poaceae</taxon>
        <taxon>PACMAD clade</taxon>
        <taxon>Chloridoideae</taxon>
        <taxon>Cynodonteae</taxon>
        <taxon>Eleusininae</taxon>
        <taxon>Eleusine</taxon>
    </lineage>
</organism>
<feature type="domain" description="Cation/H(+) antiporter central" evidence="14">
    <location>
        <begin position="480"/>
        <end position="571"/>
    </location>
</feature>
<feature type="transmembrane region" description="Helical" evidence="12">
    <location>
        <begin position="28"/>
        <end position="49"/>
    </location>
</feature>
<comment type="subcellular location">
    <subcellularLocation>
        <location evidence="3">Membrane</location>
        <topology evidence="3">Multi-pass membrane protein</topology>
    </subcellularLocation>
    <subcellularLocation>
        <location evidence="2">Plastid</location>
        <location evidence="2">Chloroplast envelope</location>
    </subcellularLocation>
</comment>
<evidence type="ECO:0000256" key="7">
    <source>
        <dbReference type="ARBA" id="ARBA00022958"/>
    </source>
</evidence>
<evidence type="ECO:0000256" key="2">
    <source>
        <dbReference type="ARBA" id="ARBA00004119"/>
    </source>
</evidence>
<dbReference type="InterPro" id="IPR050794">
    <property type="entry name" value="CPA2_transporter"/>
</dbReference>
<dbReference type="GO" id="GO:0006813">
    <property type="term" value="P:potassium ion transport"/>
    <property type="evidence" value="ECO:0007669"/>
    <property type="project" value="UniProtKB-KW"/>
</dbReference>
<dbReference type="Pfam" id="PF23259">
    <property type="entry name" value="CHX17_C"/>
    <property type="match status" value="1"/>
</dbReference>
<evidence type="ECO:0000313" key="17">
    <source>
        <dbReference type="Proteomes" id="UP001054889"/>
    </source>
</evidence>
<keyword evidence="8 12" id="KW-1133">Transmembrane helix</keyword>
<evidence type="ECO:0000256" key="6">
    <source>
        <dbReference type="ARBA" id="ARBA00022692"/>
    </source>
</evidence>
<evidence type="ECO:0000256" key="12">
    <source>
        <dbReference type="SAM" id="Phobius"/>
    </source>
</evidence>
<reference evidence="16" key="1">
    <citation type="journal article" date="2018" name="DNA Res.">
        <title>Multiple hybrid de novo genome assembly of finger millet, an orphan allotetraploid crop.</title>
        <authorList>
            <person name="Hatakeyama M."/>
            <person name="Aluri S."/>
            <person name="Balachadran M.T."/>
            <person name="Sivarajan S.R."/>
            <person name="Patrignani A."/>
            <person name="Gruter S."/>
            <person name="Poveda L."/>
            <person name="Shimizu-Inatsugi R."/>
            <person name="Baeten J."/>
            <person name="Francoijs K.J."/>
            <person name="Nataraja K.N."/>
            <person name="Reddy Y.A.N."/>
            <person name="Phadnis S."/>
            <person name="Ravikumar R.L."/>
            <person name="Schlapbach R."/>
            <person name="Sreeman S.M."/>
            <person name="Shimizu K.K."/>
        </authorList>
    </citation>
    <scope>NUCLEOTIDE SEQUENCE</scope>
</reference>
<evidence type="ECO:0000256" key="11">
    <source>
        <dbReference type="ARBA" id="ARBA00038341"/>
    </source>
</evidence>
<dbReference type="Pfam" id="PF00999">
    <property type="entry name" value="Na_H_Exchanger"/>
    <property type="match status" value="1"/>
</dbReference>
<feature type="domain" description="Cation/H+ exchanger transmembrane" evidence="13">
    <location>
        <begin position="23"/>
        <end position="384"/>
    </location>
</feature>
<dbReference type="InterPro" id="IPR057291">
    <property type="entry name" value="CHX17_2nd"/>
</dbReference>
<evidence type="ECO:0000256" key="4">
    <source>
        <dbReference type="ARBA" id="ARBA00022448"/>
    </source>
</evidence>
<dbReference type="AlphaFoldDB" id="A0AAV5DWA3"/>
<dbReference type="GO" id="GO:0016020">
    <property type="term" value="C:membrane"/>
    <property type="evidence" value="ECO:0007669"/>
    <property type="project" value="UniProtKB-SubCell"/>
</dbReference>
<evidence type="ECO:0000256" key="5">
    <source>
        <dbReference type="ARBA" id="ARBA00022538"/>
    </source>
</evidence>
<keyword evidence="9" id="KW-0406">Ion transport</keyword>
<sequence length="790" mass="84449">MVGPTFLGRAMDLQQLGMHDAGSALRGIIYFIRIVFMFFIGLELDLVYLRHNLRRSVAVACGGSAVCLVLAALGGPFLYGLLHPDDQASFHPERIYASTALFMLFLTSTASPVLIRVVTELKLTASETGQLAIGAAFANDMASLAAFSVMSINYTLTAPPTKKQQHLQTPSSTSAKATVVAGIAATVWVAVSVTAWAARRLNRRKRGRQHVSKYELCGMLLLIVGLSVLEQGMGYSPSMTAFLIGLAMPREGPTARTIRDRLAYPVHHVITPLCFAIIGARLDFAHAGTGTTRHFTAAQFTAAVVFTTLLGAAGKVAGTVVAGKALGITAREGVMLGALLNVKGYTDVLAINFGDRTGVWGETAQAVLLVSSVLNTLAVGPTSAAIARWQRRAHRYRSRRLQDLVRPDQELRVLACVHGAVDVHPMLTLAHLARSAAPLTVHLLHLVELVTARKYAITDQLYHANESNDDDDEWGYARDVERVAAAVACFTYDHVVPVRQATAVASVATMDADVRNGADDARASLVLVPFHRKLRYDGRMVCRREGRRQLNRRVLHRPPPCTVGVFVERRLFDDPSTTGDTQHQPVHHVAAVFLGGADNREAVAYAARVAAHPSATVTVCRLRQTSGCPPIIATGEAEAAADDKFMAEIHERLVAPGRVAYTETHVSNGAETVSALTAMAREFSLLVVGRASGGSASAESMTSGMGDDFDNECPELGPVGELLASDDVAGGGSVLVLQQYCPGHRMRTWNDPPSSSAAAAAGGSAADAVVDIYKDPPPNFFTAKLTAQPN</sequence>
<evidence type="ECO:0000259" key="13">
    <source>
        <dbReference type="Pfam" id="PF00999"/>
    </source>
</evidence>
<dbReference type="GO" id="GO:0012505">
    <property type="term" value="C:endomembrane system"/>
    <property type="evidence" value="ECO:0007669"/>
    <property type="project" value="TreeGrafter"/>
</dbReference>
<dbReference type="Proteomes" id="UP001054889">
    <property type="component" value="Unassembled WGS sequence"/>
</dbReference>
<evidence type="ECO:0000256" key="9">
    <source>
        <dbReference type="ARBA" id="ARBA00023065"/>
    </source>
</evidence>
<dbReference type="InterPro" id="IPR038770">
    <property type="entry name" value="Na+/solute_symporter_sf"/>
</dbReference>
<protein>
    <recommendedName>
        <fullName evidence="18">Cation/H+ exchanger domain-containing protein</fullName>
    </recommendedName>
</protein>
<dbReference type="GO" id="GO:0015297">
    <property type="term" value="F:antiporter activity"/>
    <property type="evidence" value="ECO:0007669"/>
    <property type="project" value="InterPro"/>
</dbReference>
<dbReference type="EMBL" id="BQKI01000071">
    <property type="protein sequence ID" value="GJN14460.1"/>
    <property type="molecule type" value="Genomic_DNA"/>
</dbReference>
<evidence type="ECO:0000256" key="1">
    <source>
        <dbReference type="ARBA" id="ARBA00003198"/>
    </source>
</evidence>
<dbReference type="InterPro" id="IPR006153">
    <property type="entry name" value="Cation/H_exchanger_TM"/>
</dbReference>
<evidence type="ECO:0000259" key="14">
    <source>
        <dbReference type="Pfam" id="PF23256"/>
    </source>
</evidence>